<accession>A0ABT3AC82</accession>
<dbReference type="InterPro" id="IPR005262">
    <property type="entry name" value="MJ1255-like"/>
</dbReference>
<keyword evidence="2" id="KW-1185">Reference proteome</keyword>
<evidence type="ECO:0000313" key="1">
    <source>
        <dbReference type="EMBL" id="MCV2886239.1"/>
    </source>
</evidence>
<sequence>MKILYGVQGTGNGHIARARVMAEALKQHPDISVDFLFTGRKPDKYFDMDVFGDYQTRRGLTFVTRQGKVSKWQTLKHADMGQFFHDVNHLKVANYDLLLNDFEPVSAWAAKRHSLPSISVSHQAAFTYDVPKKGESLYDRVITRYFAPCDIQLGVHWYHFGHAILPPFIHETVDVTPHNQHFLVYLPFEALNDIKTLLTPFSHYQFHCFHPDVTQDSVEGNIHWFAPSKPKFREAQKHCAGVIANGGFELSSECLKLGKKLLIKPLQGQYEQASNMLTLQRLGLCTGMEKLDSDTLRSWLGTTAPDPINYPGDPTLFIEWLKQKDWHNTETLCKSLWNNVEFPESVSQKLAALHT</sequence>
<dbReference type="NCBIfam" id="TIGR00661">
    <property type="entry name" value="MJ1255"/>
    <property type="match status" value="1"/>
</dbReference>
<dbReference type="RefSeq" id="WP_263713524.1">
    <property type="nucleotide sequence ID" value="NZ_JAOWKX010000009.1"/>
</dbReference>
<dbReference type="Pfam" id="PF13528">
    <property type="entry name" value="Glyco_trans_1_3"/>
    <property type="match status" value="1"/>
</dbReference>
<protein>
    <submittedName>
        <fullName evidence="1">Glycosyltransferase</fullName>
    </submittedName>
</protein>
<organism evidence="1 2">
    <name type="scientific">Fluctibacter corallii</name>
    <dbReference type="NCBI Taxonomy" id="2984329"/>
    <lineage>
        <taxon>Bacteria</taxon>
        <taxon>Pseudomonadati</taxon>
        <taxon>Pseudomonadota</taxon>
        <taxon>Gammaproteobacteria</taxon>
        <taxon>Alteromonadales</taxon>
        <taxon>Alteromonadaceae</taxon>
        <taxon>Fluctibacter</taxon>
    </lineage>
</organism>
<reference evidence="1 2" key="1">
    <citation type="submission" date="2022-10" db="EMBL/GenBank/DDBJ databases">
        <title>Aestuariibacter sp. AA17 isolated from Montipora capitata coral fragment.</title>
        <authorList>
            <person name="Emsley S.A."/>
            <person name="Pfannmuller K.M."/>
            <person name="Loughran R.M."/>
            <person name="Shlafstein M."/>
            <person name="Papke E."/>
            <person name="Saw J.H."/>
            <person name="Ushijima B."/>
            <person name="Videau P."/>
        </authorList>
    </citation>
    <scope>NUCLEOTIDE SEQUENCE [LARGE SCALE GENOMIC DNA]</scope>
    <source>
        <strain evidence="1 2">AA17</strain>
    </source>
</reference>
<name>A0ABT3AC82_9ALTE</name>
<comment type="caution">
    <text evidence="1">The sequence shown here is derived from an EMBL/GenBank/DDBJ whole genome shotgun (WGS) entry which is preliminary data.</text>
</comment>
<evidence type="ECO:0000313" key="2">
    <source>
        <dbReference type="Proteomes" id="UP001652504"/>
    </source>
</evidence>
<proteinExistence type="predicted"/>
<dbReference type="EMBL" id="JAOWKX010000009">
    <property type="protein sequence ID" value="MCV2886239.1"/>
    <property type="molecule type" value="Genomic_DNA"/>
</dbReference>
<dbReference type="SUPFAM" id="SSF53756">
    <property type="entry name" value="UDP-Glycosyltransferase/glycogen phosphorylase"/>
    <property type="match status" value="1"/>
</dbReference>
<dbReference type="Proteomes" id="UP001652504">
    <property type="component" value="Unassembled WGS sequence"/>
</dbReference>
<gene>
    <name evidence="1" type="ORF">OE749_16215</name>
</gene>